<keyword evidence="6" id="KW-0060">Ascorbate biosynthesis</keyword>
<feature type="binding site" evidence="11">
    <location>
        <position position="241"/>
    </location>
    <ligand>
        <name>Fe cation</name>
        <dbReference type="ChEBI" id="CHEBI:24875"/>
        <label>1</label>
    </ligand>
</feature>
<dbReference type="EMBL" id="PKMF04000193">
    <property type="protein sequence ID" value="KAK7843967.1"/>
    <property type="molecule type" value="Genomic_DNA"/>
</dbReference>
<keyword evidence="8 12" id="KW-0560">Oxidoreductase</keyword>
<feature type="binding site" evidence="10">
    <location>
        <begin position="130"/>
        <end position="131"/>
    </location>
    <ligand>
        <name>substrate</name>
    </ligand>
</feature>
<accession>A0AAW0KXU2</accession>
<evidence type="ECO:0000256" key="1">
    <source>
        <dbReference type="ARBA" id="ARBA00004496"/>
    </source>
</evidence>
<evidence type="ECO:0000313" key="14">
    <source>
        <dbReference type="Proteomes" id="UP000237347"/>
    </source>
</evidence>
<comment type="subcellular location">
    <subcellularLocation>
        <location evidence="1 12">Cytoplasm</location>
    </subcellularLocation>
</comment>
<evidence type="ECO:0000256" key="6">
    <source>
        <dbReference type="ARBA" id="ARBA00022644"/>
    </source>
</evidence>
<organism evidence="13 14">
    <name type="scientific">Quercus suber</name>
    <name type="common">Cork oak</name>
    <dbReference type="NCBI Taxonomy" id="58331"/>
    <lineage>
        <taxon>Eukaryota</taxon>
        <taxon>Viridiplantae</taxon>
        <taxon>Streptophyta</taxon>
        <taxon>Embryophyta</taxon>
        <taxon>Tracheophyta</taxon>
        <taxon>Spermatophyta</taxon>
        <taxon>Magnoliopsida</taxon>
        <taxon>eudicotyledons</taxon>
        <taxon>Gunneridae</taxon>
        <taxon>Pentapetalae</taxon>
        <taxon>rosids</taxon>
        <taxon>fabids</taxon>
        <taxon>Fagales</taxon>
        <taxon>Fagaceae</taxon>
        <taxon>Quercus</taxon>
    </lineage>
</organism>
<feature type="binding site" evidence="11">
    <location>
        <position position="74"/>
    </location>
    <ligand>
        <name>Fe cation</name>
        <dbReference type="ChEBI" id="CHEBI:24875"/>
        <label>1</label>
    </ligand>
</feature>
<keyword evidence="7 11" id="KW-0479">Metal-binding</keyword>
<comment type="catalytic activity">
    <reaction evidence="12">
        <text>myo-inositol + O2 = D-glucuronate + H2O + H(+)</text>
        <dbReference type="Rhea" id="RHEA:23696"/>
        <dbReference type="ChEBI" id="CHEBI:15377"/>
        <dbReference type="ChEBI" id="CHEBI:15378"/>
        <dbReference type="ChEBI" id="CHEBI:15379"/>
        <dbReference type="ChEBI" id="CHEBI:17268"/>
        <dbReference type="ChEBI" id="CHEBI:58720"/>
        <dbReference type="EC" id="1.13.99.1"/>
    </reaction>
</comment>
<dbReference type="GO" id="GO:0019853">
    <property type="term" value="P:L-ascorbic acid biosynthetic process"/>
    <property type="evidence" value="ECO:0007669"/>
    <property type="project" value="UniProtKB-KW"/>
</dbReference>
<evidence type="ECO:0000256" key="8">
    <source>
        <dbReference type="ARBA" id="ARBA00023002"/>
    </source>
</evidence>
<reference evidence="13 14" key="1">
    <citation type="journal article" date="2018" name="Sci. Data">
        <title>The draft genome sequence of cork oak.</title>
        <authorList>
            <person name="Ramos A.M."/>
            <person name="Usie A."/>
            <person name="Barbosa P."/>
            <person name="Barros P.M."/>
            <person name="Capote T."/>
            <person name="Chaves I."/>
            <person name="Simoes F."/>
            <person name="Abreu I."/>
            <person name="Carrasquinho I."/>
            <person name="Faro C."/>
            <person name="Guimaraes J.B."/>
            <person name="Mendonca D."/>
            <person name="Nobrega F."/>
            <person name="Rodrigues L."/>
            <person name="Saibo N.J.M."/>
            <person name="Varela M.C."/>
            <person name="Egas C."/>
            <person name="Matos J."/>
            <person name="Miguel C.M."/>
            <person name="Oliveira M.M."/>
            <person name="Ricardo C.P."/>
            <person name="Goncalves S."/>
        </authorList>
    </citation>
    <scope>NUCLEOTIDE SEQUENCE [LARGE SCALE GENOMIC DNA]</scope>
    <source>
        <strain evidence="14">cv. HL8</strain>
    </source>
</reference>
<dbReference type="AlphaFoldDB" id="A0AAW0KXU2"/>
<evidence type="ECO:0000256" key="9">
    <source>
        <dbReference type="ARBA" id="ARBA00023004"/>
    </source>
</evidence>
<dbReference type="GO" id="GO:0005737">
    <property type="term" value="C:cytoplasm"/>
    <property type="evidence" value="ECO:0007669"/>
    <property type="project" value="UniProtKB-SubCell"/>
</dbReference>
<evidence type="ECO:0000256" key="7">
    <source>
        <dbReference type="ARBA" id="ARBA00022723"/>
    </source>
</evidence>
<protein>
    <recommendedName>
        <fullName evidence="4 12">Inositol oxygenase</fullName>
        <ecNumber evidence="4 12">1.13.99.1</ecNumber>
    </recommendedName>
    <alternativeName>
        <fullName evidence="12">Myo-inositol oxygenase</fullName>
    </alternativeName>
</protein>
<evidence type="ECO:0000256" key="4">
    <source>
        <dbReference type="ARBA" id="ARBA00011919"/>
    </source>
</evidence>
<feature type="binding site" evidence="10">
    <location>
        <begin position="61"/>
        <end position="63"/>
    </location>
    <ligand>
        <name>substrate</name>
    </ligand>
</feature>
<feature type="binding site" evidence="11">
    <location>
        <position position="208"/>
    </location>
    <ligand>
        <name>Fe cation</name>
        <dbReference type="ChEBI" id="CHEBI:24875"/>
        <label>1</label>
    </ligand>
</feature>
<name>A0AAW0KXU2_QUESU</name>
<dbReference type="GO" id="GO:0050113">
    <property type="term" value="F:inositol oxygenase activity"/>
    <property type="evidence" value="ECO:0007669"/>
    <property type="project" value="UniProtKB-UniRule"/>
</dbReference>
<keyword evidence="14" id="KW-1185">Reference proteome</keyword>
<evidence type="ECO:0000256" key="3">
    <source>
        <dbReference type="ARBA" id="ARBA00005286"/>
    </source>
</evidence>
<dbReference type="SUPFAM" id="SSF109604">
    <property type="entry name" value="HD-domain/PDEase-like"/>
    <property type="match status" value="1"/>
</dbReference>
<evidence type="ECO:0000256" key="11">
    <source>
        <dbReference type="PIRSR" id="PIRSR607828-2"/>
    </source>
</evidence>
<dbReference type="PANTHER" id="PTHR12588:SF12">
    <property type="entry name" value="INOSITOL OXYGENASE 1"/>
    <property type="match status" value="1"/>
</dbReference>
<feature type="binding site" evidence="10">
    <location>
        <position position="4"/>
    </location>
    <ligand>
        <name>substrate</name>
    </ligand>
</feature>
<evidence type="ECO:0000256" key="10">
    <source>
        <dbReference type="PIRSR" id="PIRSR607828-1"/>
    </source>
</evidence>
<feature type="binding site" evidence="11">
    <location>
        <position position="110"/>
    </location>
    <ligand>
        <name>Fe cation</name>
        <dbReference type="ChEBI" id="CHEBI:24875"/>
        <label>1</label>
    </ligand>
</feature>
<evidence type="ECO:0000256" key="2">
    <source>
        <dbReference type="ARBA" id="ARBA00005167"/>
    </source>
</evidence>
<comment type="caution">
    <text evidence="13">The sequence shown here is derived from an EMBL/GenBank/DDBJ whole genome shotgun (WGS) entry which is preliminary data.</text>
</comment>
<dbReference type="EC" id="1.13.99.1" evidence="4 12"/>
<feature type="binding site" evidence="11">
    <location>
        <position position="182"/>
    </location>
    <ligand>
        <name>Fe cation</name>
        <dbReference type="ChEBI" id="CHEBI:24875"/>
        <label>1</label>
    </ligand>
</feature>
<evidence type="ECO:0000256" key="5">
    <source>
        <dbReference type="ARBA" id="ARBA00022490"/>
    </source>
</evidence>
<proteinExistence type="inferred from homology"/>
<feature type="binding site" evidence="10">
    <location>
        <begin position="208"/>
        <end position="209"/>
    </location>
    <ligand>
        <name>substrate</name>
    </ligand>
</feature>
<dbReference type="GO" id="GO:0005506">
    <property type="term" value="F:iron ion binding"/>
    <property type="evidence" value="ECO:0007669"/>
    <property type="project" value="InterPro"/>
</dbReference>
<evidence type="ECO:0000256" key="12">
    <source>
        <dbReference type="RuleBase" id="RU367039"/>
    </source>
</evidence>
<dbReference type="InterPro" id="IPR007828">
    <property type="entry name" value="Inositol_oxygenase"/>
</dbReference>
<comment type="similarity">
    <text evidence="3 12">Belongs to the myo-inositol oxygenase family.</text>
</comment>
<dbReference type="PANTHER" id="PTHR12588">
    <property type="entry name" value="MYOINOSITOL OXYGENASE"/>
    <property type="match status" value="1"/>
</dbReference>
<dbReference type="Pfam" id="PF05153">
    <property type="entry name" value="MIOX"/>
    <property type="match status" value="1"/>
</dbReference>
<dbReference type="GO" id="GO:0019310">
    <property type="term" value="P:inositol catabolic process"/>
    <property type="evidence" value="ECO:0007669"/>
    <property type="project" value="UniProtKB-UniRule"/>
</dbReference>
<keyword evidence="5 12" id="KW-0963">Cytoplasm</keyword>
<comment type="pathway">
    <text evidence="2 12">Polyol metabolism; myo-inositol degradation into D-glucuronate; D-glucuronate from myo-inositol: step 1/1.</text>
</comment>
<feature type="binding site" evidence="11">
    <location>
        <position position="99"/>
    </location>
    <ligand>
        <name>Fe cation</name>
        <dbReference type="ChEBI" id="CHEBI:24875"/>
        <label>1</label>
    </ligand>
</feature>
<comment type="cofactor">
    <cofactor evidence="11 12">
        <name>Fe cation</name>
        <dbReference type="ChEBI" id="CHEBI:24875"/>
    </cofactor>
    <text evidence="11 12">Binds 2 iron ions per subunit.</text>
</comment>
<dbReference type="Proteomes" id="UP000237347">
    <property type="component" value="Unassembled WGS sequence"/>
</dbReference>
<keyword evidence="9 11" id="KW-0408">Iron</keyword>
<gene>
    <name evidence="13" type="primary">MIOX1_0</name>
    <name evidence="13" type="ORF">CFP56_011749</name>
</gene>
<sequence length="273" mass="32448">MQYRDYDAESERRQGVENFYHTNHIHQTYDFVKKMREQYGKLDRVEMSIWECCELLNEVVDESDPDLDEPQIEHLLQTAEAIRRDYPDEDWLHLTGLIHGIYPATIRHFDLGKVLLLPSFGELPQWAVVGDTFPVGCAYDESVVHHKYFKENAEYYNPAYNTKYGVYSEGCGLNNVMMSWGHDDYMYLVAKENKTTLPSAGLFIIRYHSFYALHRSEAYKHLMNEEDVENLKWLQIFNKYDLYSKSKVRIDVEKVKPYYISLTEKYFPAKLKW</sequence>
<feature type="binding site" evidence="10">
    <location>
        <position position="113"/>
    </location>
    <ligand>
        <name>substrate</name>
    </ligand>
</feature>
<evidence type="ECO:0000313" key="13">
    <source>
        <dbReference type="EMBL" id="KAK7843967.1"/>
    </source>
</evidence>